<evidence type="ECO:0000313" key="3">
    <source>
        <dbReference type="Proteomes" id="UP000276542"/>
    </source>
</evidence>
<keyword evidence="1" id="KW-1133">Transmembrane helix</keyword>
<gene>
    <name evidence="2" type="ORF">D4739_10135</name>
</gene>
<organism evidence="2 3">
    <name type="scientific">Nocardioides cavernaquae</name>
    <dbReference type="NCBI Taxonomy" id="2321396"/>
    <lineage>
        <taxon>Bacteria</taxon>
        <taxon>Bacillati</taxon>
        <taxon>Actinomycetota</taxon>
        <taxon>Actinomycetes</taxon>
        <taxon>Propionibacteriales</taxon>
        <taxon>Nocardioidaceae</taxon>
        <taxon>Nocardioides</taxon>
    </lineage>
</organism>
<name>A0A3A5HER0_9ACTN</name>
<dbReference type="Proteomes" id="UP000276542">
    <property type="component" value="Unassembled WGS sequence"/>
</dbReference>
<feature type="transmembrane region" description="Helical" evidence="1">
    <location>
        <begin position="64"/>
        <end position="88"/>
    </location>
</feature>
<reference evidence="3" key="1">
    <citation type="submission" date="2018-09" db="EMBL/GenBank/DDBJ databases">
        <authorList>
            <person name="Zhu H."/>
        </authorList>
    </citation>
    <scope>NUCLEOTIDE SEQUENCE [LARGE SCALE GENOMIC DNA]</scope>
    <source>
        <strain evidence="3">K1W22B-1</strain>
    </source>
</reference>
<sequence length="164" mass="18665">MPTRLFVRIDEGISLAAYGVAMKVRDPDGQTWRVSRRWLPWRRSVRNKDDIGLELPTDVGGDDFGLSLIFFAVVFVLFLVAPIVLVIFFAAFEVVLLLVLMPFAVLGRVVFGRHWHVELRRGWRAWTEIDAGEWRGSAMKIHEIADAVRRGEIPARTIDAPRPA</sequence>
<keyword evidence="3" id="KW-1185">Reference proteome</keyword>
<protein>
    <submittedName>
        <fullName evidence="2">Uncharacterized protein</fullName>
    </submittedName>
</protein>
<accession>A0A3A5HER0</accession>
<evidence type="ECO:0000256" key="1">
    <source>
        <dbReference type="SAM" id="Phobius"/>
    </source>
</evidence>
<keyword evidence="1" id="KW-0812">Transmembrane</keyword>
<dbReference type="EMBL" id="QYRP01000002">
    <property type="protein sequence ID" value="RJS46534.1"/>
    <property type="molecule type" value="Genomic_DNA"/>
</dbReference>
<dbReference type="AlphaFoldDB" id="A0A3A5HER0"/>
<proteinExistence type="predicted"/>
<feature type="transmembrane region" description="Helical" evidence="1">
    <location>
        <begin position="94"/>
        <end position="111"/>
    </location>
</feature>
<keyword evidence="1" id="KW-0472">Membrane</keyword>
<evidence type="ECO:0000313" key="2">
    <source>
        <dbReference type="EMBL" id="RJS46534.1"/>
    </source>
</evidence>
<comment type="caution">
    <text evidence="2">The sequence shown here is derived from an EMBL/GenBank/DDBJ whole genome shotgun (WGS) entry which is preliminary data.</text>
</comment>